<name>A0A938YV37_9ARCH</name>
<keyword evidence="1" id="KW-0812">Transmembrane</keyword>
<protein>
    <submittedName>
        <fullName evidence="2">Uncharacterized protein</fullName>
    </submittedName>
</protein>
<sequence>MIGVSKQAIKEQKKAIAYLFAQLTLVLLSVYQILFVAGLQISWEHNIAIFTPSKNPVDCIILVLMLALLASLSLRVKKKQPDLFSAEKRAASTIKSAAKQKLANRKDERAIALMLIELMFVCVVVIAAYALFDPEFELIPWHKVNIYDPLTTALNAVVAVVVLGMFYWVYSHTAWYRKS</sequence>
<keyword evidence="1" id="KW-1133">Transmembrane helix</keyword>
<evidence type="ECO:0000313" key="3">
    <source>
        <dbReference type="Proteomes" id="UP000809243"/>
    </source>
</evidence>
<dbReference type="EMBL" id="JAFGDB010000073">
    <property type="protein sequence ID" value="MBN2067679.1"/>
    <property type="molecule type" value="Genomic_DNA"/>
</dbReference>
<feature type="transmembrane region" description="Helical" evidence="1">
    <location>
        <begin position="110"/>
        <end position="132"/>
    </location>
</feature>
<feature type="transmembrane region" description="Helical" evidence="1">
    <location>
        <begin position="55"/>
        <end position="74"/>
    </location>
</feature>
<evidence type="ECO:0000313" key="2">
    <source>
        <dbReference type="EMBL" id="MBN2067679.1"/>
    </source>
</evidence>
<proteinExistence type="predicted"/>
<organism evidence="2 3">
    <name type="scientific">Candidatus Iainarchaeum sp</name>
    <dbReference type="NCBI Taxonomy" id="3101447"/>
    <lineage>
        <taxon>Archaea</taxon>
        <taxon>Candidatus Iainarchaeota</taxon>
        <taxon>Candidatus Iainarchaeia</taxon>
        <taxon>Candidatus Iainarchaeales</taxon>
        <taxon>Candidatus Iainarchaeaceae</taxon>
        <taxon>Candidatus Iainarchaeum</taxon>
    </lineage>
</organism>
<evidence type="ECO:0000256" key="1">
    <source>
        <dbReference type="SAM" id="Phobius"/>
    </source>
</evidence>
<keyword evidence="1" id="KW-0472">Membrane</keyword>
<feature type="transmembrane region" description="Helical" evidence="1">
    <location>
        <begin position="152"/>
        <end position="170"/>
    </location>
</feature>
<dbReference type="Proteomes" id="UP000809243">
    <property type="component" value="Unassembled WGS sequence"/>
</dbReference>
<accession>A0A938YV37</accession>
<gene>
    <name evidence="2" type="ORF">JW744_04385</name>
</gene>
<reference evidence="2" key="1">
    <citation type="submission" date="2021-01" db="EMBL/GenBank/DDBJ databases">
        <title>Active Sulfur Cycling in an Early Earth Analoge.</title>
        <authorList>
            <person name="Hahn C.R."/>
            <person name="Youssef N.H."/>
            <person name="Elshahed M."/>
        </authorList>
    </citation>
    <scope>NUCLEOTIDE SEQUENCE</scope>
    <source>
        <strain evidence="2">Zod_Metabat.1151</strain>
    </source>
</reference>
<feature type="transmembrane region" description="Helical" evidence="1">
    <location>
        <begin position="16"/>
        <end position="43"/>
    </location>
</feature>
<comment type="caution">
    <text evidence="2">The sequence shown here is derived from an EMBL/GenBank/DDBJ whole genome shotgun (WGS) entry which is preliminary data.</text>
</comment>
<dbReference type="AlphaFoldDB" id="A0A938YV37"/>